<dbReference type="PANTHER" id="PTHR43581:SF4">
    <property type="entry name" value="ATP_GTP PHOSPHATASE"/>
    <property type="match status" value="1"/>
</dbReference>
<sequence length="750" mass="87209">MTIESIRVKNLLSFDDVILRDFRDINCIIGRNNVGKSNLLKVIRYFYAKLENKKVIPLDFHTNYNAVGEITFTFDTTRIKKIVTSRKNNGRFHKHIYNTLFKSSSVKLNFEELIARKNSTNKSFFSLTLTICKDDSVMWSVDDPKVRSLLATLYPFLYIETRHIDLYDWNPIWKLISNLNSFNFDDVDHEELVNFLDEKISSRKGDYKKYIDRVVSVIDTKPYTYKEKVINYIKVAIKGDSFVNAGEELFTQSDGTNSNKFLETLLHLLITLTRTEFISPIVYIDEPEVGLHPKLAESFVSNLNKIYSKFKKTSELSGPGRYKTPYPNIFYSTHSPSILKQTIKLFGKDQQVLHFSKKKDGSTRVNKINSTYSDERFLNIFSDNEARLFFSEYIVFVEGATELELFRNLSLLNLYPAFSLADIYDANEVILANINPGYSKASIPFVIIKDIDTLIDYSIKTEKFSLRPLFEKMIKELTKEFDYYDTGFGRVRKEIDLFSDIQSSTKKHIDSGLFFKRFSLHSLSSRINKVSRKLNRYFMTTTIEGALINEQSLPYFFNWIGDVILTQMTINNPNPDKFIEAMRRRYNIKSQVVPLFKSVFCIGLNHPVYSSAVDKQALRIKLSFLNYLKRKVYSDFNNEKEIVLALRLAFGGKTETQYTLDKLRKDGEAEPFREKIKNYKNNELFFLEPQMTKTSGWVTTFLNYTIEKITSEESDDDRIRQKLSFIFPEIISIIEQASSSIEAEESSLTG</sequence>
<reference evidence="2" key="2">
    <citation type="submission" date="2018-07" db="EMBL/GenBank/DDBJ databases">
        <authorList>
            <consortium name="NCBI Pathogen Detection Project"/>
        </authorList>
    </citation>
    <scope>NUCLEOTIDE SEQUENCE</scope>
    <source>
        <strain evidence="2">128-87</strain>
    </source>
</reference>
<feature type="domain" description="ATPase AAA-type core" evidence="1">
    <location>
        <begin position="25"/>
        <end position="339"/>
    </location>
</feature>
<dbReference type="NCBIfam" id="NF038234">
    <property type="entry name" value="retron_eff_Eco8"/>
    <property type="match status" value="1"/>
</dbReference>
<dbReference type="GO" id="GO:0016887">
    <property type="term" value="F:ATP hydrolysis activity"/>
    <property type="evidence" value="ECO:0007669"/>
    <property type="project" value="InterPro"/>
</dbReference>
<name>A0A735RHQ6_SALDZ</name>
<evidence type="ECO:0000259" key="1">
    <source>
        <dbReference type="Pfam" id="PF13304"/>
    </source>
</evidence>
<organism evidence="2">
    <name type="scientific">Salmonella enterica subsp. diarizonae serovar 48:i:z</name>
    <dbReference type="NCBI Taxonomy" id="1192842"/>
    <lineage>
        <taxon>Bacteria</taxon>
        <taxon>Pseudomonadati</taxon>
        <taxon>Pseudomonadota</taxon>
        <taxon>Gammaproteobacteria</taxon>
        <taxon>Enterobacterales</taxon>
        <taxon>Enterobacteriaceae</taxon>
        <taxon>Salmonella</taxon>
    </lineage>
</organism>
<dbReference type="AlphaFoldDB" id="A0A735RHQ6"/>
<proteinExistence type="predicted"/>
<comment type="caution">
    <text evidence="2">The sequence shown here is derived from an EMBL/GenBank/DDBJ whole genome shotgun (WGS) entry which is preliminary data.</text>
</comment>
<dbReference type="PANTHER" id="PTHR43581">
    <property type="entry name" value="ATP/GTP PHOSPHATASE"/>
    <property type="match status" value="1"/>
</dbReference>
<dbReference type="Gene3D" id="3.40.50.300">
    <property type="entry name" value="P-loop containing nucleotide triphosphate hydrolases"/>
    <property type="match status" value="1"/>
</dbReference>
<dbReference type="InterPro" id="IPR003959">
    <property type="entry name" value="ATPase_AAA_core"/>
</dbReference>
<dbReference type="GO" id="GO:0005524">
    <property type="term" value="F:ATP binding"/>
    <property type="evidence" value="ECO:0007669"/>
    <property type="project" value="InterPro"/>
</dbReference>
<protein>
    <submittedName>
        <fullName evidence="2">AAA family ATPase</fullName>
    </submittedName>
</protein>
<dbReference type="InterPro" id="IPR051396">
    <property type="entry name" value="Bact_Antivir_Def_Nuclease"/>
</dbReference>
<dbReference type="RefSeq" id="WP_121768181.1">
    <property type="nucleotide sequence ID" value="NZ_PVNQ01000004.1"/>
</dbReference>
<gene>
    <name evidence="2" type="ORF">GND69_003092</name>
</gene>
<dbReference type="SUPFAM" id="SSF52540">
    <property type="entry name" value="P-loop containing nucleoside triphosphate hydrolases"/>
    <property type="match status" value="1"/>
</dbReference>
<dbReference type="InterPro" id="IPR027417">
    <property type="entry name" value="P-loop_NTPase"/>
</dbReference>
<dbReference type="Pfam" id="PF13304">
    <property type="entry name" value="AAA_21"/>
    <property type="match status" value="1"/>
</dbReference>
<accession>A0A735RHQ6</accession>
<evidence type="ECO:0000313" key="2">
    <source>
        <dbReference type="EMBL" id="HAE7123293.1"/>
    </source>
</evidence>
<dbReference type="EMBL" id="DAASUW010000019">
    <property type="protein sequence ID" value="HAE7123293.1"/>
    <property type="molecule type" value="Genomic_DNA"/>
</dbReference>
<reference evidence="2" key="1">
    <citation type="journal article" date="2018" name="Genome Biol.">
        <title>SKESA: strategic k-mer extension for scrupulous assemblies.</title>
        <authorList>
            <person name="Souvorov A."/>
            <person name="Agarwala R."/>
            <person name="Lipman D.J."/>
        </authorList>
    </citation>
    <scope>NUCLEOTIDE SEQUENCE</scope>
    <source>
        <strain evidence="2">128-87</strain>
    </source>
</reference>